<comment type="caution">
    <text evidence="1">The sequence shown here is derived from an EMBL/GenBank/DDBJ whole genome shotgun (WGS) entry which is preliminary data.</text>
</comment>
<gene>
    <name evidence="1" type="ORF">SDC9_162668</name>
</gene>
<dbReference type="EMBL" id="VSSQ01062080">
    <property type="protein sequence ID" value="MPN15337.1"/>
    <property type="molecule type" value="Genomic_DNA"/>
</dbReference>
<protein>
    <submittedName>
        <fullName evidence="1">Uncharacterized protein</fullName>
    </submittedName>
</protein>
<evidence type="ECO:0000313" key="1">
    <source>
        <dbReference type="EMBL" id="MPN15337.1"/>
    </source>
</evidence>
<organism evidence="1">
    <name type="scientific">bioreactor metagenome</name>
    <dbReference type="NCBI Taxonomy" id="1076179"/>
    <lineage>
        <taxon>unclassified sequences</taxon>
        <taxon>metagenomes</taxon>
        <taxon>ecological metagenomes</taxon>
    </lineage>
</organism>
<sequence>MKQAAFIAHCDLEIDDKVKLPPLDLEWIVYDIRAIHTLRDGNVVFEFLLECNGHFSTWLKRNQIQYPINS</sequence>
<name>A0A645FLP6_9ZZZZ</name>
<dbReference type="AlphaFoldDB" id="A0A645FLP6"/>
<proteinExistence type="predicted"/>
<reference evidence="1" key="1">
    <citation type="submission" date="2019-08" db="EMBL/GenBank/DDBJ databases">
        <authorList>
            <person name="Kucharzyk K."/>
            <person name="Murdoch R.W."/>
            <person name="Higgins S."/>
            <person name="Loffler F."/>
        </authorList>
    </citation>
    <scope>NUCLEOTIDE SEQUENCE</scope>
</reference>
<accession>A0A645FLP6</accession>